<accession>A0A7J9P949</accession>
<evidence type="ECO:0000256" key="1">
    <source>
        <dbReference type="ARBA" id="ARBA00004618"/>
    </source>
</evidence>
<dbReference type="NCBIfam" id="TIGR02537">
    <property type="entry name" value="arch_flag_Nterm"/>
    <property type="match status" value="1"/>
</dbReference>
<dbReference type="InterPro" id="IPR013373">
    <property type="entry name" value="Flagellin/pilin_N_arc"/>
</dbReference>
<organism evidence="6 7">
    <name type="scientific">Methanococcus maripaludis</name>
    <name type="common">Methanococcus deltae</name>
    <dbReference type="NCBI Taxonomy" id="39152"/>
    <lineage>
        <taxon>Archaea</taxon>
        <taxon>Methanobacteriati</taxon>
        <taxon>Methanobacteriota</taxon>
        <taxon>Methanomada group</taxon>
        <taxon>Methanococci</taxon>
        <taxon>Methanococcales</taxon>
        <taxon>Methanococcaceae</taxon>
        <taxon>Methanococcus</taxon>
    </lineage>
</organism>
<keyword evidence="6" id="KW-0966">Cell projection</keyword>
<name>A0A7J9P949_METMI</name>
<evidence type="ECO:0000313" key="7">
    <source>
        <dbReference type="Proteomes" id="UP000568063"/>
    </source>
</evidence>
<keyword evidence="6" id="KW-0969">Cilium</keyword>
<dbReference type="GO" id="GO:0005198">
    <property type="term" value="F:structural molecule activity"/>
    <property type="evidence" value="ECO:0007669"/>
    <property type="project" value="InterPro"/>
</dbReference>
<evidence type="ECO:0000313" key="6">
    <source>
        <dbReference type="EMBL" id="MBA2859267.1"/>
    </source>
</evidence>
<comment type="function">
    <text evidence="4">Flagellin is the subunit protein which polymerizes to form the filaments of archaeal flagella.</text>
</comment>
<dbReference type="GO" id="GO:0097588">
    <property type="term" value="P:archaeal or bacterial-type flagellum-dependent cell motility"/>
    <property type="evidence" value="ECO:0007669"/>
    <property type="project" value="InterPro"/>
</dbReference>
<protein>
    <recommendedName>
        <fullName evidence="4">Flagellin</fullName>
    </recommendedName>
</protein>
<keyword evidence="6" id="KW-0282">Flagellum</keyword>
<dbReference type="NCBIfam" id="NF006325">
    <property type="entry name" value="PRK08541.1"/>
    <property type="match status" value="1"/>
</dbReference>
<dbReference type="Proteomes" id="UP000568063">
    <property type="component" value="Unassembled WGS sequence"/>
</dbReference>
<dbReference type="AlphaFoldDB" id="A0A7J9P949"/>
<dbReference type="EMBL" id="JACDUM010000001">
    <property type="protein sequence ID" value="MBA2859267.1"/>
    <property type="molecule type" value="Genomic_DNA"/>
</dbReference>
<dbReference type="Pfam" id="PF01917">
    <property type="entry name" value="Flagellin_arch-type"/>
    <property type="match status" value="1"/>
</dbReference>
<keyword evidence="5" id="KW-0812">Transmembrane</keyword>
<dbReference type="PANTHER" id="PTHR35903">
    <property type="entry name" value="FLAGELLIN B1"/>
    <property type="match status" value="1"/>
</dbReference>
<gene>
    <name evidence="6" type="ORF">HNP91_000062</name>
</gene>
<feature type="transmembrane region" description="Helical" evidence="5">
    <location>
        <begin position="12"/>
        <end position="37"/>
    </location>
</feature>
<comment type="caution">
    <text evidence="6">The sequence shown here is derived from an EMBL/GenBank/DDBJ whole genome shotgun (WGS) entry which is preliminary data.</text>
</comment>
<dbReference type="RefSeq" id="WP_181521191.1">
    <property type="nucleotide sequence ID" value="NZ_JACDUM010000001.1"/>
</dbReference>
<dbReference type="PANTHER" id="PTHR35903:SF1">
    <property type="entry name" value="FLAGELLIN B1"/>
    <property type="match status" value="1"/>
</dbReference>
<proteinExistence type="inferred from homology"/>
<reference evidence="6 7" key="1">
    <citation type="submission" date="2020-07" db="EMBL/GenBank/DDBJ databases">
        <title>Genomic Encyclopedia of Type Strains, Phase IV (KMG-V): Genome sequencing to study the core and pangenomes of soil and plant-associated prokaryotes.</title>
        <authorList>
            <person name="Whitman W."/>
        </authorList>
    </citation>
    <scope>NUCLEOTIDE SEQUENCE [LARGE SCALE GENOMIC DNA]</scope>
    <source>
        <strain evidence="6 7">C9</strain>
    </source>
</reference>
<keyword evidence="3 4" id="KW-0974">Archaeal flagellum</keyword>
<keyword evidence="5" id="KW-1133">Transmembrane helix</keyword>
<comment type="similarity">
    <text evidence="2 4">Belongs to the archaeal flagellin family.</text>
</comment>
<evidence type="ECO:0000256" key="2">
    <source>
        <dbReference type="ARBA" id="ARBA00010256"/>
    </source>
</evidence>
<evidence type="ECO:0000256" key="5">
    <source>
        <dbReference type="SAM" id="Phobius"/>
    </source>
</evidence>
<evidence type="ECO:0000256" key="4">
    <source>
        <dbReference type="RuleBase" id="RU361282"/>
    </source>
</evidence>
<dbReference type="GO" id="GO:0097589">
    <property type="term" value="C:archaeal-type flagellum"/>
    <property type="evidence" value="ECO:0007669"/>
    <property type="project" value="UniProtKB-SubCell"/>
</dbReference>
<evidence type="ECO:0000256" key="3">
    <source>
        <dbReference type="ARBA" id="ARBA00022440"/>
    </source>
</evidence>
<comment type="subcellular location">
    <subcellularLocation>
        <location evidence="1 4">Archaeal flagellum</location>
    </subcellularLocation>
</comment>
<sequence>MKITEFMKSKKGASGIGTLIVFIAMVLVAAVAASVLINTSGYLQQKASTTGKESTDQVASGLQVLQVTGKANAVGTDIDYVTVLVTPNAGSGAIDLSQVTLMITDGATKVVKKYTVTTGADNDYYDKDAGSLFNTAIGTSAWNITGTMLPATGFGIKVIQDEDLSCLEDTPVINKGDLVAITMVKGALVLDERTPVSGEIQPEFGAPGIMAFTTPSTYDANGIMELQ</sequence>
<keyword evidence="5" id="KW-0472">Membrane</keyword>
<dbReference type="InterPro" id="IPR002774">
    <property type="entry name" value="Flagellin_arc-type"/>
</dbReference>